<sequence length="119" mass="13727">MPIPKHRDRTSSICAFRVIWQMPIPALAKVALDYGIRLIVHHTFSIGGYLIHSLEDGAYSFSDVIVDAGHFRFECVLCVQKTDFLTRGAWHTADWDFIARNPDFVGRHFGKWHLHHDPK</sequence>
<dbReference type="Proteomes" id="UP000054144">
    <property type="component" value="Unassembled WGS sequence"/>
</dbReference>
<dbReference type="EMBL" id="KN881929">
    <property type="protein sequence ID" value="KIY47706.1"/>
    <property type="molecule type" value="Genomic_DNA"/>
</dbReference>
<proteinExistence type="predicted"/>
<evidence type="ECO:0000313" key="1">
    <source>
        <dbReference type="EMBL" id="KIY47706.1"/>
    </source>
</evidence>
<protein>
    <submittedName>
        <fullName evidence="1">Uncharacterized protein</fullName>
    </submittedName>
</protein>
<dbReference type="AlphaFoldDB" id="A0A0D7ACP3"/>
<accession>A0A0D7ACP3</accession>
<evidence type="ECO:0000313" key="2">
    <source>
        <dbReference type="Proteomes" id="UP000054144"/>
    </source>
</evidence>
<gene>
    <name evidence="1" type="ORF">FISHEDRAFT_59438</name>
</gene>
<keyword evidence="2" id="KW-1185">Reference proteome</keyword>
<organism evidence="1 2">
    <name type="scientific">Fistulina hepatica ATCC 64428</name>
    <dbReference type="NCBI Taxonomy" id="1128425"/>
    <lineage>
        <taxon>Eukaryota</taxon>
        <taxon>Fungi</taxon>
        <taxon>Dikarya</taxon>
        <taxon>Basidiomycota</taxon>
        <taxon>Agaricomycotina</taxon>
        <taxon>Agaricomycetes</taxon>
        <taxon>Agaricomycetidae</taxon>
        <taxon>Agaricales</taxon>
        <taxon>Fistulinaceae</taxon>
        <taxon>Fistulina</taxon>
    </lineage>
</organism>
<name>A0A0D7ACP3_9AGAR</name>
<reference evidence="1 2" key="1">
    <citation type="journal article" date="2015" name="Fungal Genet. Biol.">
        <title>Evolution of novel wood decay mechanisms in Agaricales revealed by the genome sequences of Fistulina hepatica and Cylindrobasidium torrendii.</title>
        <authorList>
            <person name="Floudas D."/>
            <person name="Held B.W."/>
            <person name="Riley R."/>
            <person name="Nagy L.G."/>
            <person name="Koehler G."/>
            <person name="Ransdell A.S."/>
            <person name="Younus H."/>
            <person name="Chow J."/>
            <person name="Chiniquy J."/>
            <person name="Lipzen A."/>
            <person name="Tritt A."/>
            <person name="Sun H."/>
            <person name="Haridas S."/>
            <person name="LaButti K."/>
            <person name="Ohm R.A."/>
            <person name="Kues U."/>
            <person name="Blanchette R.A."/>
            <person name="Grigoriev I.V."/>
            <person name="Minto R.E."/>
            <person name="Hibbett D.S."/>
        </authorList>
    </citation>
    <scope>NUCLEOTIDE SEQUENCE [LARGE SCALE GENOMIC DNA]</scope>
    <source>
        <strain evidence="1 2">ATCC 64428</strain>
    </source>
</reference>
<dbReference type="OrthoDB" id="9993796at2759"/>